<protein>
    <submittedName>
        <fullName evidence="1">Uncharacterized protein</fullName>
    </submittedName>
</protein>
<gene>
    <name evidence="1" type="ORF">NDU88_002237</name>
</gene>
<dbReference type="Proteomes" id="UP001066276">
    <property type="component" value="Chromosome 4_1"/>
</dbReference>
<sequence>MYRAAVSHIEVGSMEEEVAWGRIGASGAGRCGDPEVASWACRGPGPSRVALAWVPGSVPPLSTALHRGGKRGDRCWRAGRKAV</sequence>
<dbReference type="AlphaFoldDB" id="A0AAV7T1T5"/>
<keyword evidence="2" id="KW-1185">Reference proteome</keyword>
<organism evidence="1 2">
    <name type="scientific">Pleurodeles waltl</name>
    <name type="common">Iberian ribbed newt</name>
    <dbReference type="NCBI Taxonomy" id="8319"/>
    <lineage>
        <taxon>Eukaryota</taxon>
        <taxon>Metazoa</taxon>
        <taxon>Chordata</taxon>
        <taxon>Craniata</taxon>
        <taxon>Vertebrata</taxon>
        <taxon>Euteleostomi</taxon>
        <taxon>Amphibia</taxon>
        <taxon>Batrachia</taxon>
        <taxon>Caudata</taxon>
        <taxon>Salamandroidea</taxon>
        <taxon>Salamandridae</taxon>
        <taxon>Pleurodelinae</taxon>
        <taxon>Pleurodeles</taxon>
    </lineage>
</organism>
<evidence type="ECO:0000313" key="2">
    <source>
        <dbReference type="Proteomes" id="UP001066276"/>
    </source>
</evidence>
<dbReference type="EMBL" id="JANPWB010000007">
    <property type="protein sequence ID" value="KAJ1170360.1"/>
    <property type="molecule type" value="Genomic_DNA"/>
</dbReference>
<proteinExistence type="predicted"/>
<name>A0AAV7T1T5_PLEWA</name>
<evidence type="ECO:0000313" key="1">
    <source>
        <dbReference type="EMBL" id="KAJ1170360.1"/>
    </source>
</evidence>
<accession>A0AAV7T1T5</accession>
<reference evidence="1" key="1">
    <citation type="journal article" date="2022" name="bioRxiv">
        <title>Sequencing and chromosome-scale assembly of the giantPleurodeles waltlgenome.</title>
        <authorList>
            <person name="Brown T."/>
            <person name="Elewa A."/>
            <person name="Iarovenko S."/>
            <person name="Subramanian E."/>
            <person name="Araus A.J."/>
            <person name="Petzold A."/>
            <person name="Susuki M."/>
            <person name="Suzuki K.-i.T."/>
            <person name="Hayashi T."/>
            <person name="Toyoda A."/>
            <person name="Oliveira C."/>
            <person name="Osipova E."/>
            <person name="Leigh N.D."/>
            <person name="Simon A."/>
            <person name="Yun M.H."/>
        </authorList>
    </citation>
    <scope>NUCLEOTIDE SEQUENCE</scope>
    <source>
        <strain evidence="1">20211129_DDA</strain>
        <tissue evidence="1">Liver</tissue>
    </source>
</reference>
<comment type="caution">
    <text evidence="1">The sequence shown here is derived from an EMBL/GenBank/DDBJ whole genome shotgun (WGS) entry which is preliminary data.</text>
</comment>